<dbReference type="InterPro" id="IPR019368">
    <property type="entry name" value="Ribosomal_mS29"/>
</dbReference>
<comment type="caution">
    <text evidence="9">The sequence shown here is derived from an EMBL/GenBank/DDBJ whole genome shotgun (WGS) entry which is preliminary data.</text>
</comment>
<sequence length="462" mass="51996">MVPPILWRCLRTPPITHPLKPRPRLHNFTTTPPLSAKPLKPKGPPPSSKMKSGIQRTQSNKIRIKKEPIVAQKPAYEPGQRKELRKRIVLSNTNAIQVVLPTMTADLIGNEDAAGAMFALPSGEEDTTIDRLRALEAFQTKQHWPFFHRPCTLFRRETVEVGRLFERVMQRESTGEDGWANERAILHGYYGCGRTILLLQAMTWALQKDWVVIAIPNAQDLVIGHTEYELEGNSHLWLQKAYTTDLLNKILKANQKTLKRMKLSQSYRLGRIEEVQKGDAMKKVLETAVLDPLLAWDAFNVLLGELGLPGSPPVLFTLDNLNQISIPSKYRDPAFNVIHSHDLALPNTFLAYLSGKRSFHKGITLAATSSKCSRTLALDAALEGREVDPYERLDPRIGPSIEGAQIIHVDSLSKEEAKALMDYYSESGIMKDTVDLTTFNEKYAVSAGNPRDLFSTCLRMRQ</sequence>
<protein>
    <recommendedName>
        <fullName evidence="7">Small ribosomal subunit protein mS29</fullName>
    </recommendedName>
</protein>
<gene>
    <name evidence="9" type="ORF">B9Z19DRAFT_4621</name>
</gene>
<dbReference type="Pfam" id="PF10236">
    <property type="entry name" value="DAP3"/>
    <property type="match status" value="1"/>
</dbReference>
<dbReference type="Proteomes" id="UP000244722">
    <property type="component" value="Unassembled WGS sequence"/>
</dbReference>
<evidence type="ECO:0000256" key="1">
    <source>
        <dbReference type="ARBA" id="ARBA00004173"/>
    </source>
</evidence>
<keyword evidence="4" id="KW-0689">Ribosomal protein</keyword>
<accession>A0A2T7A9H0</accession>
<evidence type="ECO:0000256" key="6">
    <source>
        <dbReference type="ARBA" id="ARBA00023274"/>
    </source>
</evidence>
<dbReference type="GO" id="GO:0005763">
    <property type="term" value="C:mitochondrial small ribosomal subunit"/>
    <property type="evidence" value="ECO:0007669"/>
    <property type="project" value="TreeGrafter"/>
</dbReference>
<keyword evidence="3" id="KW-0809">Transit peptide</keyword>
<evidence type="ECO:0000256" key="3">
    <source>
        <dbReference type="ARBA" id="ARBA00022946"/>
    </source>
</evidence>
<evidence type="ECO:0000256" key="7">
    <source>
        <dbReference type="ARBA" id="ARBA00035140"/>
    </source>
</evidence>
<keyword evidence="5" id="KW-0496">Mitochondrion</keyword>
<feature type="region of interest" description="Disordered" evidence="8">
    <location>
        <begin position="16"/>
        <end position="58"/>
    </location>
</feature>
<keyword evidence="6" id="KW-0687">Ribonucleoprotein</keyword>
<comment type="similarity">
    <text evidence="2">Belongs to the mitochondrion-specific ribosomal protein mS29 family.</text>
</comment>
<evidence type="ECO:0000313" key="10">
    <source>
        <dbReference type="Proteomes" id="UP000244722"/>
    </source>
</evidence>
<dbReference type="OrthoDB" id="274828at2759"/>
<evidence type="ECO:0000256" key="2">
    <source>
        <dbReference type="ARBA" id="ARBA00009863"/>
    </source>
</evidence>
<evidence type="ECO:0000313" key="9">
    <source>
        <dbReference type="EMBL" id="PUU84365.1"/>
    </source>
</evidence>
<dbReference type="STRING" id="42251.A0A2T7A9H0"/>
<dbReference type="PANTHER" id="PTHR12810">
    <property type="entry name" value="MITOCHONDRIAL 28S RIBOSOMAL PROTEIN S29"/>
    <property type="match status" value="1"/>
</dbReference>
<dbReference type="PANTHER" id="PTHR12810:SF0">
    <property type="entry name" value="SMALL RIBOSOMAL SUBUNIT PROTEIN MS29"/>
    <property type="match status" value="1"/>
</dbReference>
<dbReference type="EMBL" id="NESQ01000001">
    <property type="protein sequence ID" value="PUU84365.1"/>
    <property type="molecule type" value="Genomic_DNA"/>
</dbReference>
<dbReference type="GO" id="GO:0003735">
    <property type="term" value="F:structural constituent of ribosome"/>
    <property type="evidence" value="ECO:0007669"/>
    <property type="project" value="TreeGrafter"/>
</dbReference>
<evidence type="ECO:0000256" key="5">
    <source>
        <dbReference type="ARBA" id="ARBA00023128"/>
    </source>
</evidence>
<evidence type="ECO:0000256" key="8">
    <source>
        <dbReference type="SAM" id="MobiDB-lite"/>
    </source>
</evidence>
<organism evidence="9 10">
    <name type="scientific">Tuber borchii</name>
    <name type="common">White truffle</name>
    <dbReference type="NCBI Taxonomy" id="42251"/>
    <lineage>
        <taxon>Eukaryota</taxon>
        <taxon>Fungi</taxon>
        <taxon>Dikarya</taxon>
        <taxon>Ascomycota</taxon>
        <taxon>Pezizomycotina</taxon>
        <taxon>Pezizomycetes</taxon>
        <taxon>Pezizales</taxon>
        <taxon>Tuberaceae</taxon>
        <taxon>Tuber</taxon>
    </lineage>
</organism>
<name>A0A2T7A9H0_TUBBO</name>
<reference evidence="9 10" key="1">
    <citation type="submission" date="2017-04" db="EMBL/GenBank/DDBJ databases">
        <title>Draft genome sequence of Tuber borchii Vittad., a whitish edible truffle.</title>
        <authorList>
            <consortium name="DOE Joint Genome Institute"/>
            <person name="Murat C."/>
            <person name="Kuo A."/>
            <person name="Barry K.W."/>
            <person name="Clum A."/>
            <person name="Dockter R.B."/>
            <person name="Fauchery L."/>
            <person name="Iotti M."/>
            <person name="Kohler A."/>
            <person name="Labutti K."/>
            <person name="Lindquist E.A."/>
            <person name="Lipzen A."/>
            <person name="Ohm R.A."/>
            <person name="Wang M."/>
            <person name="Grigoriev I.V."/>
            <person name="Zambonelli A."/>
            <person name="Martin F.M."/>
        </authorList>
    </citation>
    <scope>NUCLEOTIDE SEQUENCE [LARGE SCALE GENOMIC DNA]</scope>
    <source>
        <strain evidence="9 10">Tbo3840</strain>
    </source>
</reference>
<keyword evidence="10" id="KW-1185">Reference proteome</keyword>
<dbReference type="AlphaFoldDB" id="A0A2T7A9H0"/>
<evidence type="ECO:0000256" key="4">
    <source>
        <dbReference type="ARBA" id="ARBA00022980"/>
    </source>
</evidence>
<proteinExistence type="inferred from homology"/>
<comment type="subcellular location">
    <subcellularLocation>
        <location evidence="1">Mitochondrion</location>
    </subcellularLocation>
</comment>